<accession>A0A9N8EJE6</accession>
<dbReference type="AlphaFoldDB" id="A0A9N8EJE6"/>
<name>A0A9N8EJE6_9STRA</name>
<organism evidence="1 2">
    <name type="scientific">Seminavis robusta</name>
    <dbReference type="NCBI Taxonomy" id="568900"/>
    <lineage>
        <taxon>Eukaryota</taxon>
        <taxon>Sar</taxon>
        <taxon>Stramenopiles</taxon>
        <taxon>Ochrophyta</taxon>
        <taxon>Bacillariophyta</taxon>
        <taxon>Bacillariophyceae</taxon>
        <taxon>Bacillariophycidae</taxon>
        <taxon>Naviculales</taxon>
        <taxon>Naviculaceae</taxon>
        <taxon>Seminavis</taxon>
    </lineage>
</organism>
<proteinExistence type="predicted"/>
<gene>
    <name evidence="1" type="ORF">SEMRO_1082_G239210.1</name>
</gene>
<dbReference type="EMBL" id="CAICTM010001080">
    <property type="protein sequence ID" value="CAB9520199.1"/>
    <property type="molecule type" value="Genomic_DNA"/>
</dbReference>
<comment type="caution">
    <text evidence="1">The sequence shown here is derived from an EMBL/GenBank/DDBJ whole genome shotgun (WGS) entry which is preliminary data.</text>
</comment>
<keyword evidence="2" id="KW-1185">Reference proteome</keyword>
<evidence type="ECO:0000313" key="2">
    <source>
        <dbReference type="Proteomes" id="UP001153069"/>
    </source>
</evidence>
<protein>
    <submittedName>
        <fullName evidence="1">Uncharacterized protein</fullName>
    </submittedName>
</protein>
<dbReference type="Proteomes" id="UP001153069">
    <property type="component" value="Unassembled WGS sequence"/>
</dbReference>
<evidence type="ECO:0000313" key="1">
    <source>
        <dbReference type="EMBL" id="CAB9520199.1"/>
    </source>
</evidence>
<sequence>MEWPHNFVANQVKNQRLLYTMVKKDYRHDDAVWIKGGTHLHQVASFLRPCGNVFCLVQLHDFRQVRVRYSNICPFVESSSSRRQMAVRVAVQEGFSEADIAVAGAWVPRDMRLVRYRRMREMEDEIQNLRLLLGRERREHGDLRRSMRDLADLVASECQEGESST</sequence>
<reference evidence="1" key="1">
    <citation type="submission" date="2020-06" db="EMBL/GenBank/DDBJ databases">
        <authorList>
            <consortium name="Plant Systems Biology data submission"/>
        </authorList>
    </citation>
    <scope>NUCLEOTIDE SEQUENCE</scope>
    <source>
        <strain evidence="1">D6</strain>
    </source>
</reference>